<keyword evidence="1" id="KW-0472">Membrane</keyword>
<comment type="caution">
    <text evidence="2">The sequence shown here is derived from an EMBL/GenBank/DDBJ whole genome shotgun (WGS) entry which is preliminary data.</text>
</comment>
<accession>A0ABS3FS82</accession>
<dbReference type="EMBL" id="JAFLQW010000338">
    <property type="protein sequence ID" value="MBO0349966.1"/>
    <property type="molecule type" value="Genomic_DNA"/>
</dbReference>
<keyword evidence="3" id="KW-1185">Reference proteome</keyword>
<dbReference type="Proteomes" id="UP000664844">
    <property type="component" value="Unassembled WGS sequence"/>
</dbReference>
<protein>
    <submittedName>
        <fullName evidence="2">Uncharacterized protein</fullName>
    </submittedName>
</protein>
<proteinExistence type="predicted"/>
<feature type="transmembrane region" description="Helical" evidence="1">
    <location>
        <begin position="52"/>
        <end position="73"/>
    </location>
</feature>
<reference evidence="2 3" key="1">
    <citation type="submission" date="2021-03" db="EMBL/GenBank/DDBJ databases">
        <title>Metabolic Capacity of the Antarctic Cyanobacterium Phormidium pseudopriestleyi that Sustains Oxygenic Photosynthesis in the Presence of Hydrogen Sulfide.</title>
        <authorList>
            <person name="Lumian J.E."/>
            <person name="Jungblut A.D."/>
            <person name="Dillon M.L."/>
            <person name="Hawes I."/>
            <person name="Doran P.T."/>
            <person name="Mackey T.J."/>
            <person name="Dick G.J."/>
            <person name="Grettenberger C.L."/>
            <person name="Sumner D.Y."/>
        </authorList>
    </citation>
    <scope>NUCLEOTIDE SEQUENCE [LARGE SCALE GENOMIC DNA]</scope>
    <source>
        <strain evidence="2 3">FRX01</strain>
    </source>
</reference>
<dbReference type="RefSeq" id="WP_207088469.1">
    <property type="nucleotide sequence ID" value="NZ_JAFLQW010000338.1"/>
</dbReference>
<evidence type="ECO:0000313" key="2">
    <source>
        <dbReference type="EMBL" id="MBO0349966.1"/>
    </source>
</evidence>
<gene>
    <name evidence="2" type="ORF">J0895_12760</name>
</gene>
<keyword evidence="1" id="KW-0812">Transmembrane</keyword>
<sequence length="78" mass="9137">MTDENRSQTVKVQTLIRAMEDLDTTISLNPQMPVLYPMQEVNTVPQQPQSPAIAYGIRLEVWIVLVLHFLILWRFKNR</sequence>
<name>A0ABS3FS82_9CYAN</name>
<evidence type="ECO:0000313" key="3">
    <source>
        <dbReference type="Proteomes" id="UP000664844"/>
    </source>
</evidence>
<evidence type="ECO:0000256" key="1">
    <source>
        <dbReference type="SAM" id="Phobius"/>
    </source>
</evidence>
<keyword evidence="1" id="KW-1133">Transmembrane helix</keyword>
<organism evidence="2 3">
    <name type="scientific">Phormidium pseudopriestleyi FRX01</name>
    <dbReference type="NCBI Taxonomy" id="1759528"/>
    <lineage>
        <taxon>Bacteria</taxon>
        <taxon>Bacillati</taxon>
        <taxon>Cyanobacteriota</taxon>
        <taxon>Cyanophyceae</taxon>
        <taxon>Oscillatoriophycideae</taxon>
        <taxon>Oscillatoriales</taxon>
        <taxon>Oscillatoriaceae</taxon>
        <taxon>Phormidium</taxon>
    </lineage>
</organism>